<gene>
    <name evidence="3" type="ORF">C2L80_11965</name>
</gene>
<name>A0A2K2U2C2_9ACTN</name>
<protein>
    <submittedName>
        <fullName evidence="3">XRE family transcriptional regulator</fullName>
    </submittedName>
</protein>
<organism evidence="3 4">
    <name type="scientific">Rubneribacter badeniensis</name>
    <dbReference type="NCBI Taxonomy" id="2070688"/>
    <lineage>
        <taxon>Bacteria</taxon>
        <taxon>Bacillati</taxon>
        <taxon>Actinomycetota</taxon>
        <taxon>Coriobacteriia</taxon>
        <taxon>Eggerthellales</taxon>
        <taxon>Eggerthellaceae</taxon>
        <taxon>Rubneribacter</taxon>
    </lineage>
</organism>
<dbReference type="SUPFAM" id="SSF51182">
    <property type="entry name" value="RmlC-like cupins"/>
    <property type="match status" value="1"/>
</dbReference>
<dbReference type="CDD" id="cd02209">
    <property type="entry name" value="cupin_XRE_C"/>
    <property type="match status" value="1"/>
</dbReference>
<dbReference type="Gene3D" id="1.10.260.40">
    <property type="entry name" value="lambda repressor-like DNA-binding domains"/>
    <property type="match status" value="1"/>
</dbReference>
<dbReference type="InterPro" id="IPR013096">
    <property type="entry name" value="Cupin_2"/>
</dbReference>
<proteinExistence type="predicted"/>
<keyword evidence="1" id="KW-0238">DNA-binding</keyword>
<dbReference type="GO" id="GO:0003677">
    <property type="term" value="F:DNA binding"/>
    <property type="evidence" value="ECO:0007669"/>
    <property type="project" value="UniProtKB-KW"/>
</dbReference>
<reference evidence="3 4" key="1">
    <citation type="journal article" date="2018" name="Int. J. Syst. Evol. Microbiol.">
        <title>Rubneribacter badeniensis gen. nov., sp. nov. and Enteroscipio rubneri gen. nov., sp. nov., new members of the Eggerthellaceae isolated from human faeces.</title>
        <authorList>
            <person name="Danylec N."/>
            <person name="Gobl A."/>
            <person name="Stoll D.A."/>
            <person name="Hetzer B."/>
            <person name="Kulling S.E."/>
            <person name="Huch M."/>
        </authorList>
    </citation>
    <scope>NUCLEOTIDE SEQUENCE [LARGE SCALE GENOMIC DNA]</scope>
    <source>
        <strain evidence="3 4">ResAG-85</strain>
    </source>
</reference>
<accession>A0A2K2U2C2</accession>
<dbReference type="SUPFAM" id="SSF47413">
    <property type="entry name" value="lambda repressor-like DNA-binding domains"/>
    <property type="match status" value="1"/>
</dbReference>
<dbReference type="Gene3D" id="2.60.120.10">
    <property type="entry name" value="Jelly Rolls"/>
    <property type="match status" value="1"/>
</dbReference>
<dbReference type="InterPro" id="IPR010982">
    <property type="entry name" value="Lambda_DNA-bd_dom_sf"/>
</dbReference>
<dbReference type="AlphaFoldDB" id="A0A2K2U2C2"/>
<evidence type="ECO:0000313" key="3">
    <source>
        <dbReference type="EMBL" id="PNV64441.1"/>
    </source>
</evidence>
<evidence type="ECO:0000259" key="2">
    <source>
        <dbReference type="Pfam" id="PF07883"/>
    </source>
</evidence>
<dbReference type="RefSeq" id="WP_103263274.1">
    <property type="nucleotide sequence ID" value="NZ_PPEL01000099.1"/>
</dbReference>
<sequence>MVAELAEIGLRIKGLREACDVRAEDMAAELEVPLETYLRWEETGEDVPISAIYHMAHHFGVEFTEILTGTAAKLDTYQVVRWGEGREVDRNPEYHFEDLAWRYTGKVMQPLLVVLDPSDAPAKLVCHSGQEFNLVLEGTVVVTWGDKEFELNPGDSIYFNPEHPHGQRCGRDVPAKFVTIIAE</sequence>
<dbReference type="Pfam" id="PF07883">
    <property type="entry name" value="Cupin_2"/>
    <property type="match status" value="1"/>
</dbReference>
<keyword evidence="4" id="KW-1185">Reference proteome</keyword>
<comment type="caution">
    <text evidence="3">The sequence shown here is derived from an EMBL/GenBank/DDBJ whole genome shotgun (WGS) entry which is preliminary data.</text>
</comment>
<dbReference type="InterPro" id="IPR014710">
    <property type="entry name" value="RmlC-like_jellyroll"/>
</dbReference>
<dbReference type="EMBL" id="PPEL01000099">
    <property type="protein sequence ID" value="PNV64441.1"/>
    <property type="molecule type" value="Genomic_DNA"/>
</dbReference>
<dbReference type="InterPro" id="IPR011051">
    <property type="entry name" value="RmlC_Cupin_sf"/>
</dbReference>
<dbReference type="InterPro" id="IPR001387">
    <property type="entry name" value="Cro/C1-type_HTH"/>
</dbReference>
<dbReference type="PANTHER" id="PTHR46797:SF19">
    <property type="entry name" value="BLL2473 PROTEIN"/>
    <property type="match status" value="1"/>
</dbReference>
<dbReference type="GO" id="GO:0003700">
    <property type="term" value="F:DNA-binding transcription factor activity"/>
    <property type="evidence" value="ECO:0007669"/>
    <property type="project" value="TreeGrafter"/>
</dbReference>
<dbReference type="InterPro" id="IPR050807">
    <property type="entry name" value="TransReg_Diox_bact_type"/>
</dbReference>
<dbReference type="GO" id="GO:0005829">
    <property type="term" value="C:cytosol"/>
    <property type="evidence" value="ECO:0007669"/>
    <property type="project" value="TreeGrafter"/>
</dbReference>
<evidence type="ECO:0000256" key="1">
    <source>
        <dbReference type="ARBA" id="ARBA00023125"/>
    </source>
</evidence>
<dbReference type="PANTHER" id="PTHR46797">
    <property type="entry name" value="HTH-TYPE TRANSCRIPTIONAL REGULATOR"/>
    <property type="match status" value="1"/>
</dbReference>
<dbReference type="CDD" id="cd00093">
    <property type="entry name" value="HTH_XRE"/>
    <property type="match status" value="1"/>
</dbReference>
<evidence type="ECO:0000313" key="4">
    <source>
        <dbReference type="Proteomes" id="UP000236488"/>
    </source>
</evidence>
<dbReference type="Proteomes" id="UP000236488">
    <property type="component" value="Unassembled WGS sequence"/>
</dbReference>
<feature type="domain" description="Cupin type-2" evidence="2">
    <location>
        <begin position="112"/>
        <end position="180"/>
    </location>
</feature>